<keyword evidence="1" id="KW-0560">Oxidoreductase</keyword>
<sequence>MSQQSEMHLFAPGHSGCPGCAPSTVLIHVVDTLGKDIIVVNATGCMEITSSQYPHSAWRVPYIHSLFENAPAVASGISAALKAKGNHHTKVVVIAGDGSTYDIAFGSLSGMLERGDDVIYCCYDNELYANTGVQKSGATPIGAATTTSQAGKVHHGKEKERKPIVEIAAAHNIPYAASASIAFVADFQAKLKKAAQISGSKFITVNAPCALGAGFDGSISMKVARLAVQSRMWFLFEYENGFFKLNFNPKVAKPVAEYMQLQKRFRHLTPEEIEKIQKLCDHHYIEMLERQKASDAKKIVFDAVTQPPSTPPASPSAPAAPKT</sequence>
<dbReference type="EMBL" id="JAGVWC010000011">
    <property type="protein sequence ID" value="MBS3061882.1"/>
    <property type="molecule type" value="Genomic_DNA"/>
</dbReference>
<dbReference type="GO" id="GO:0044272">
    <property type="term" value="P:sulfur compound biosynthetic process"/>
    <property type="evidence" value="ECO:0007669"/>
    <property type="project" value="UniProtKB-ARBA"/>
</dbReference>
<dbReference type="Proteomes" id="UP000675968">
    <property type="component" value="Unassembled WGS sequence"/>
</dbReference>
<dbReference type="Pfam" id="PF02775">
    <property type="entry name" value="TPP_enzyme_C"/>
    <property type="match status" value="1"/>
</dbReference>
<evidence type="ECO:0000256" key="1">
    <source>
        <dbReference type="ARBA" id="ARBA00023002"/>
    </source>
</evidence>
<reference evidence="4" key="1">
    <citation type="submission" date="2021-03" db="EMBL/GenBank/DDBJ databases">
        <authorList>
            <person name="Jaffe A."/>
        </authorList>
    </citation>
    <scope>NUCLEOTIDE SEQUENCE</scope>
    <source>
        <strain evidence="4">RIFCSPLOWO2_01_FULL_AR10_48_17</strain>
    </source>
</reference>
<dbReference type="InterPro" id="IPR051479">
    <property type="entry name" value="PorB-like"/>
</dbReference>
<evidence type="ECO:0000313" key="5">
    <source>
        <dbReference type="Proteomes" id="UP000675968"/>
    </source>
</evidence>
<dbReference type="SUPFAM" id="SSF52518">
    <property type="entry name" value="Thiamin diphosphate-binding fold (THDP-binding)"/>
    <property type="match status" value="1"/>
</dbReference>
<dbReference type="GO" id="GO:0030976">
    <property type="term" value="F:thiamine pyrophosphate binding"/>
    <property type="evidence" value="ECO:0007669"/>
    <property type="project" value="InterPro"/>
</dbReference>
<evidence type="ECO:0000259" key="3">
    <source>
        <dbReference type="Pfam" id="PF02775"/>
    </source>
</evidence>
<evidence type="ECO:0000256" key="2">
    <source>
        <dbReference type="SAM" id="MobiDB-lite"/>
    </source>
</evidence>
<dbReference type="GO" id="GO:0006082">
    <property type="term" value="P:organic acid metabolic process"/>
    <property type="evidence" value="ECO:0007669"/>
    <property type="project" value="UniProtKB-ARBA"/>
</dbReference>
<dbReference type="GO" id="GO:0016491">
    <property type="term" value="F:oxidoreductase activity"/>
    <property type="evidence" value="ECO:0007669"/>
    <property type="project" value="UniProtKB-KW"/>
</dbReference>
<reference evidence="4" key="2">
    <citation type="submission" date="2021-05" db="EMBL/GenBank/DDBJ databases">
        <title>Protein family content uncovers lineage relationships and bacterial pathway maintenance mechanisms in DPANN archaea.</title>
        <authorList>
            <person name="Castelle C.J."/>
            <person name="Meheust R."/>
            <person name="Jaffe A.L."/>
            <person name="Seitz K."/>
            <person name="Gong X."/>
            <person name="Baker B.J."/>
            <person name="Banfield J.F."/>
        </authorList>
    </citation>
    <scope>NUCLEOTIDE SEQUENCE</scope>
    <source>
        <strain evidence="4">RIFCSPLOWO2_01_FULL_AR10_48_17</strain>
    </source>
</reference>
<feature type="region of interest" description="Disordered" evidence="2">
    <location>
        <begin position="304"/>
        <end position="323"/>
    </location>
</feature>
<gene>
    <name evidence="4" type="ORF">J4215_04855</name>
</gene>
<name>A0A8T4L7L1_9ARCH</name>
<protein>
    <recommendedName>
        <fullName evidence="3">Thiamine pyrophosphate enzyme TPP-binding domain-containing protein</fullName>
    </recommendedName>
</protein>
<dbReference type="PANTHER" id="PTHR42897">
    <property type="entry name" value="PYRUVATE SYNTHASE SUBUNIT PORB"/>
    <property type="match status" value="1"/>
</dbReference>
<feature type="domain" description="Thiamine pyrophosphate enzyme TPP-binding" evidence="3">
    <location>
        <begin position="43"/>
        <end position="204"/>
    </location>
</feature>
<dbReference type="CDD" id="cd03376">
    <property type="entry name" value="TPP_PFOR_porB_like"/>
    <property type="match status" value="1"/>
</dbReference>
<dbReference type="AlphaFoldDB" id="A0A8T4L7L1"/>
<organism evidence="4 5">
    <name type="scientific">Candidatus Iainarchaeum sp</name>
    <dbReference type="NCBI Taxonomy" id="3101447"/>
    <lineage>
        <taxon>Archaea</taxon>
        <taxon>Candidatus Iainarchaeota</taxon>
        <taxon>Candidatus Iainarchaeia</taxon>
        <taxon>Candidatus Iainarchaeales</taxon>
        <taxon>Candidatus Iainarchaeaceae</taxon>
        <taxon>Candidatus Iainarchaeum</taxon>
    </lineage>
</organism>
<proteinExistence type="predicted"/>
<dbReference type="InterPro" id="IPR029061">
    <property type="entry name" value="THDP-binding"/>
</dbReference>
<evidence type="ECO:0000313" key="4">
    <source>
        <dbReference type="EMBL" id="MBS3061882.1"/>
    </source>
</evidence>
<dbReference type="InterPro" id="IPR011766">
    <property type="entry name" value="TPP_enzyme_TPP-bd"/>
</dbReference>
<comment type="caution">
    <text evidence="4">The sequence shown here is derived from an EMBL/GenBank/DDBJ whole genome shotgun (WGS) entry which is preliminary data.</text>
</comment>
<dbReference type="PANTHER" id="PTHR42897:SF2">
    <property type="entry name" value="PYRUVATE SYNTHASE SUBUNIT PORB"/>
    <property type="match status" value="1"/>
</dbReference>
<dbReference type="Gene3D" id="3.40.50.970">
    <property type="match status" value="2"/>
</dbReference>
<accession>A0A8T4L7L1</accession>